<sequence>MKNIHTKYKVFLALCILVLGIILFFLGSLFLQKKDIEIKNKTQITKPMVTTQKKIEIFETLENNESNFALKDEKLEFLDKNISEILNLNNNTQENKIKNDDINLSTEQNSSNNIQLENIKQISKIDENLTKQINNEQNLTSQQVKKQLHQTKPNKPSLAIIIDDMASHTHVDMLKKTNLKLIPSFFPPDKRHPYTAELAKDFEFFMVHLPLAAIKYDKAELNTLEPKDSKEVIFKRIAYIKKHFPNLKFINNHTGSLFTADEIAMKNLFDAFLKNDFIFVDSRTIGNSKAPKLAKQYHQPYIARDVFLDNEDNIEYIKKQIMQVVNEAKAKGFAIAIAHPRKNTFEALVQSKELLNSVELVYLNEIYK</sequence>
<evidence type="ECO:0000256" key="1">
    <source>
        <dbReference type="SAM" id="Phobius"/>
    </source>
</evidence>
<dbReference type="SUPFAM" id="SSF88713">
    <property type="entry name" value="Glycoside hydrolase/deacetylase"/>
    <property type="match status" value="1"/>
</dbReference>
<dbReference type="InterPro" id="IPR011330">
    <property type="entry name" value="Glyco_hydro/deAcase_b/a-brl"/>
</dbReference>
<keyword evidence="1" id="KW-0812">Transmembrane</keyword>
<comment type="caution">
    <text evidence="2">The sequence shown here is derived from an EMBL/GenBank/DDBJ whole genome shotgun (WGS) entry which is preliminary data.</text>
</comment>
<evidence type="ECO:0000313" key="2">
    <source>
        <dbReference type="EMBL" id="TXE89422.1"/>
    </source>
</evidence>
<dbReference type="GO" id="GO:0005975">
    <property type="term" value="P:carbohydrate metabolic process"/>
    <property type="evidence" value="ECO:0007669"/>
    <property type="project" value="InterPro"/>
</dbReference>
<keyword evidence="1" id="KW-0472">Membrane</keyword>
<dbReference type="EMBL" id="VOWJ01000013">
    <property type="protein sequence ID" value="TXE89422.1"/>
    <property type="molecule type" value="Genomic_DNA"/>
</dbReference>
<dbReference type="RefSeq" id="WP_147555051.1">
    <property type="nucleotide sequence ID" value="NZ_VOWJ01000013.1"/>
</dbReference>
<dbReference type="Gene3D" id="3.20.20.370">
    <property type="entry name" value="Glycoside hydrolase/deacetylase"/>
    <property type="match status" value="1"/>
</dbReference>
<dbReference type="PANTHER" id="PTHR30105:SF2">
    <property type="entry name" value="DIVERGENT POLYSACCHARIDE DEACETYLASE SUPERFAMILY"/>
    <property type="match status" value="1"/>
</dbReference>
<evidence type="ECO:0000313" key="3">
    <source>
        <dbReference type="Proteomes" id="UP000321629"/>
    </source>
</evidence>
<gene>
    <name evidence="2" type="ORF">FPD38_01620</name>
</gene>
<protein>
    <submittedName>
        <fullName evidence="2">Divergent polysaccharide deacetylase family protein</fullName>
    </submittedName>
</protein>
<keyword evidence="1" id="KW-1133">Transmembrane helix</keyword>
<organism evidence="2 3">
    <name type="scientific">Campylobacter volucris</name>
    <dbReference type="NCBI Taxonomy" id="1031542"/>
    <lineage>
        <taxon>Bacteria</taxon>
        <taxon>Pseudomonadati</taxon>
        <taxon>Campylobacterota</taxon>
        <taxon>Epsilonproteobacteria</taxon>
        <taxon>Campylobacterales</taxon>
        <taxon>Campylobacteraceae</taxon>
        <taxon>Campylobacter</taxon>
    </lineage>
</organism>
<proteinExistence type="predicted"/>
<dbReference type="AlphaFoldDB" id="A0A5C7DWC4"/>
<name>A0A5C7DWC4_9BACT</name>
<dbReference type="Pfam" id="PF04748">
    <property type="entry name" value="Polysacc_deac_2"/>
    <property type="match status" value="1"/>
</dbReference>
<dbReference type="InterPro" id="IPR006837">
    <property type="entry name" value="Divergent_DAC"/>
</dbReference>
<dbReference type="Proteomes" id="UP000321629">
    <property type="component" value="Unassembled WGS sequence"/>
</dbReference>
<dbReference type="CDD" id="cd10936">
    <property type="entry name" value="CE4_DAC2"/>
    <property type="match status" value="1"/>
</dbReference>
<feature type="transmembrane region" description="Helical" evidence="1">
    <location>
        <begin position="12"/>
        <end position="31"/>
    </location>
</feature>
<accession>A0A5C7DWC4</accession>
<reference evidence="2 3" key="1">
    <citation type="submission" date="2019-07" db="EMBL/GenBank/DDBJ databases">
        <title>Rapid identification of Enteric Bacteria from Whole Genome Sequences (WGS) using Average Nucleotide Identity (ANI).</title>
        <authorList>
            <person name="Lane C."/>
        </authorList>
    </citation>
    <scope>NUCLEOTIDE SEQUENCE [LARGE SCALE GENOMIC DNA]</scope>
    <source>
        <strain evidence="2 3">2016D-0084</strain>
    </source>
</reference>
<dbReference type="PANTHER" id="PTHR30105">
    <property type="entry name" value="UNCHARACTERIZED YIBQ-RELATED"/>
    <property type="match status" value="1"/>
</dbReference>